<name>A0ABS5WG17_9FLAO</name>
<dbReference type="Proteomes" id="UP000740413">
    <property type="component" value="Unassembled WGS sequence"/>
</dbReference>
<dbReference type="Pfam" id="PF13585">
    <property type="entry name" value="CHU_C"/>
    <property type="match status" value="1"/>
</dbReference>
<dbReference type="InterPro" id="IPR026341">
    <property type="entry name" value="T9SS_type_B"/>
</dbReference>
<comment type="caution">
    <text evidence="2">The sequence shown here is derived from an EMBL/GenBank/DDBJ whole genome shotgun (WGS) entry which is preliminary data.</text>
</comment>
<evidence type="ECO:0000313" key="3">
    <source>
        <dbReference type="Proteomes" id="UP000740413"/>
    </source>
</evidence>
<gene>
    <name evidence="2" type="ORF">HW347_11500</name>
</gene>
<dbReference type="RefSeq" id="WP_214611984.1">
    <property type="nucleotide sequence ID" value="NZ_JACATN010000003.1"/>
</dbReference>
<reference evidence="2 3" key="1">
    <citation type="submission" date="2020-06" db="EMBL/GenBank/DDBJ databases">
        <authorList>
            <person name="Isaeva M.P."/>
            <person name="Chernysheva N.Y."/>
        </authorList>
    </citation>
    <scope>NUCLEOTIDE SEQUENCE [LARGE SCALE GENOMIC DNA]</scope>
    <source>
        <strain evidence="2 3">KMM 6746</strain>
    </source>
</reference>
<keyword evidence="3" id="KW-1185">Reference proteome</keyword>
<evidence type="ECO:0000313" key="2">
    <source>
        <dbReference type="EMBL" id="MBT2161891.1"/>
    </source>
</evidence>
<evidence type="ECO:0000256" key="1">
    <source>
        <dbReference type="SAM" id="SignalP"/>
    </source>
</evidence>
<dbReference type="NCBIfam" id="TIGR04131">
    <property type="entry name" value="Bac_Flav_CTERM"/>
    <property type="match status" value="1"/>
</dbReference>
<dbReference type="EMBL" id="JACATN010000003">
    <property type="protein sequence ID" value="MBT2161891.1"/>
    <property type="molecule type" value="Genomic_DNA"/>
</dbReference>
<organism evidence="2 3">
    <name type="scientific">Zobellia barbeyronii</name>
    <dbReference type="NCBI Taxonomy" id="2748009"/>
    <lineage>
        <taxon>Bacteria</taxon>
        <taxon>Pseudomonadati</taxon>
        <taxon>Bacteroidota</taxon>
        <taxon>Flavobacteriia</taxon>
        <taxon>Flavobacteriales</taxon>
        <taxon>Flavobacteriaceae</taxon>
        <taxon>Zobellia</taxon>
    </lineage>
</organism>
<reference evidence="3" key="2">
    <citation type="submission" date="2023-07" db="EMBL/GenBank/DDBJ databases">
        <title>Zobellia barbeyronii sp. nov., a new marine flavobacterium, isolated from green and red algae.</title>
        <authorList>
            <person name="Nedashkovskaya O.I."/>
            <person name="Otstavnykh N."/>
            <person name="Zhukova N."/>
            <person name="Guzev K."/>
            <person name="Chausova V."/>
            <person name="Tekutyeva L."/>
            <person name="Mikhailov V."/>
            <person name="Isaeva M."/>
        </authorList>
    </citation>
    <scope>NUCLEOTIDE SEQUENCE [LARGE SCALE GENOMIC DNA]</scope>
    <source>
        <strain evidence="3">KMM 6746</strain>
    </source>
</reference>
<accession>A0ABS5WG17</accession>
<feature type="signal peptide" evidence="1">
    <location>
        <begin position="1"/>
        <end position="22"/>
    </location>
</feature>
<protein>
    <submittedName>
        <fullName evidence="2">Gliding motility-associated C-terminal domain-containing protein</fullName>
    </submittedName>
</protein>
<proteinExistence type="predicted"/>
<keyword evidence="1" id="KW-0732">Signal</keyword>
<sequence length="385" mass="43303">MKKYAIIIGSLVLSMYSNNMVAQDSFHNFGNMKMHEDAQIGFYQNLINDGSFDDNKGLAGFYNEDIAYISGAFRPVFKDLEIVVDKDLILEVGIGIKNNSNFISGDLVTPKFLIDTNIEYINDAFYNGDTNFTKVDGYSAVRNQQDFIFPIGHFDKLRPLKLSSNQINENAKSAYFFEDPNHPSTFHTTFNTENRTDILVSISNEEFWDLDTEVSSKVTLGWDTDSSLSTFMDKVENLRVVGWHTEHSIWEDLGNTAMEGDFNQGEITSDTFTPDDYTIITFGGSLSRQSVDLGNYLMTPNGDGKADFLVLDAVSLSPNNQLTIYNRWGRAVYEATNYDNSFGGTANVSSVVATSKKLPAGVYFYIIDLKDIDVKHQGFLYINQE</sequence>
<feature type="chain" id="PRO_5047057722" evidence="1">
    <location>
        <begin position="23"/>
        <end position="385"/>
    </location>
</feature>